<accession>A0A6I9T1X6</accession>
<dbReference type="KEGG" id="sind:105161492"/>
<evidence type="ECO:0000256" key="2">
    <source>
        <dbReference type="SAM" id="SignalP"/>
    </source>
</evidence>
<organism evidence="3 4">
    <name type="scientific">Sesamum indicum</name>
    <name type="common">Oriental sesame</name>
    <name type="synonym">Sesamum orientale</name>
    <dbReference type="NCBI Taxonomy" id="4182"/>
    <lineage>
        <taxon>Eukaryota</taxon>
        <taxon>Viridiplantae</taxon>
        <taxon>Streptophyta</taxon>
        <taxon>Embryophyta</taxon>
        <taxon>Tracheophyta</taxon>
        <taxon>Spermatophyta</taxon>
        <taxon>Magnoliopsida</taxon>
        <taxon>eudicotyledons</taxon>
        <taxon>Gunneridae</taxon>
        <taxon>Pentapetalae</taxon>
        <taxon>asterids</taxon>
        <taxon>lamiids</taxon>
        <taxon>Lamiales</taxon>
        <taxon>Pedaliaceae</taxon>
        <taxon>Sesamum</taxon>
    </lineage>
</organism>
<reference evidence="4" key="1">
    <citation type="submission" date="2025-08" db="UniProtKB">
        <authorList>
            <consortium name="RefSeq"/>
        </authorList>
    </citation>
    <scope>IDENTIFICATION</scope>
</reference>
<evidence type="ECO:0000313" key="4">
    <source>
        <dbReference type="RefSeq" id="XP_011077491.1"/>
    </source>
</evidence>
<keyword evidence="2" id="KW-0732">Signal</keyword>
<evidence type="ECO:0000313" key="3">
    <source>
        <dbReference type="Proteomes" id="UP000504604"/>
    </source>
</evidence>
<dbReference type="GeneID" id="105161492"/>
<keyword evidence="3" id="KW-1185">Reference proteome</keyword>
<dbReference type="RefSeq" id="XP_011077491.1">
    <property type="nucleotide sequence ID" value="XM_011079189.1"/>
</dbReference>
<dbReference type="OrthoDB" id="1113432at2759"/>
<feature type="signal peptide" evidence="2">
    <location>
        <begin position="1"/>
        <end position="20"/>
    </location>
</feature>
<dbReference type="Gramene" id="SIN_1005527.t">
    <property type="protein sequence ID" value="SIN_1005527.t.cds1"/>
    <property type="gene ID" value="SIN_1005527"/>
</dbReference>
<dbReference type="InParanoid" id="A0A6I9T1X6"/>
<dbReference type="Proteomes" id="UP000504604">
    <property type="component" value="Linkage group LG5"/>
</dbReference>
<name>A0A6I9T1X6_SESIN</name>
<gene>
    <name evidence="4" type="primary">LOC105161492</name>
</gene>
<evidence type="ECO:0000256" key="1">
    <source>
        <dbReference type="SAM" id="MobiDB-lite"/>
    </source>
</evidence>
<sequence length="118" mass="12459">MKNFFTRFLLFALLLIAVVAEEGTATQRKFVLGKLPKGPVPPSGGSWIEPPGPPLEFVLGKLPKGPIPPSGPSRKTTPDPPRSGSPGKFVFGKLPKGPIPPGGPSRRIHGPPPSLRTI</sequence>
<protein>
    <submittedName>
        <fullName evidence="4">Proline-rich protein HaeIII subfamily 1-like</fullName>
    </submittedName>
</protein>
<feature type="chain" id="PRO_5027084052" evidence="2">
    <location>
        <begin position="21"/>
        <end position="118"/>
    </location>
</feature>
<dbReference type="AlphaFoldDB" id="A0A6I9T1X6"/>
<proteinExistence type="predicted"/>
<feature type="region of interest" description="Disordered" evidence="1">
    <location>
        <begin position="58"/>
        <end position="118"/>
    </location>
</feature>